<dbReference type="Pfam" id="PF04014">
    <property type="entry name" value="MazE_antitoxin"/>
    <property type="match status" value="1"/>
</dbReference>
<dbReference type="NCBIfam" id="TIGR01439">
    <property type="entry name" value="lp_hng_hel_AbrB"/>
    <property type="match status" value="1"/>
</dbReference>
<organism evidence="2 3">
    <name type="scientific">Candidatus Berkelbacteria bacterium CG08_land_8_20_14_0_20_39_8</name>
    <dbReference type="NCBI Taxonomy" id="1974511"/>
    <lineage>
        <taxon>Bacteria</taxon>
        <taxon>Candidatus Berkelbacteria</taxon>
    </lineage>
</organism>
<dbReference type="SMART" id="SM00966">
    <property type="entry name" value="SpoVT_AbrB"/>
    <property type="match status" value="1"/>
</dbReference>
<dbReference type="Proteomes" id="UP000229896">
    <property type="component" value="Unassembled WGS sequence"/>
</dbReference>
<accession>A0A2M6YBR0</accession>
<evidence type="ECO:0000313" key="3">
    <source>
        <dbReference type="Proteomes" id="UP000229896"/>
    </source>
</evidence>
<name>A0A2M6YBR0_9BACT</name>
<reference evidence="3" key="1">
    <citation type="submission" date="2017-09" db="EMBL/GenBank/DDBJ databases">
        <title>Depth-based differentiation of microbial function through sediment-hosted aquifers and enrichment of novel symbionts in the deep terrestrial subsurface.</title>
        <authorList>
            <person name="Probst A.J."/>
            <person name="Ladd B."/>
            <person name="Jarett J.K."/>
            <person name="Geller-Mcgrath D.E."/>
            <person name="Sieber C.M.K."/>
            <person name="Emerson J.B."/>
            <person name="Anantharaman K."/>
            <person name="Thomas B.C."/>
            <person name="Malmstrom R."/>
            <person name="Stieglmeier M."/>
            <person name="Klingl A."/>
            <person name="Woyke T."/>
            <person name="Ryan C.M."/>
            <person name="Banfield J.F."/>
        </authorList>
    </citation>
    <scope>NUCLEOTIDE SEQUENCE [LARGE SCALE GENOMIC DNA]</scope>
</reference>
<proteinExistence type="predicted"/>
<evidence type="ECO:0000259" key="1">
    <source>
        <dbReference type="SMART" id="SM00966"/>
    </source>
</evidence>
<comment type="caution">
    <text evidence="2">The sequence shown here is derived from an EMBL/GenBank/DDBJ whole genome shotgun (WGS) entry which is preliminary data.</text>
</comment>
<feature type="domain" description="SpoVT-AbrB" evidence="1">
    <location>
        <begin position="9"/>
        <end position="55"/>
    </location>
</feature>
<dbReference type="SUPFAM" id="SSF89447">
    <property type="entry name" value="AbrB/MazE/MraZ-like"/>
    <property type="match status" value="1"/>
</dbReference>
<gene>
    <name evidence="2" type="ORF">COT12_02685</name>
</gene>
<protein>
    <submittedName>
        <fullName evidence="2">AbrB family transcriptional regulator</fullName>
    </submittedName>
</protein>
<dbReference type="AlphaFoldDB" id="A0A2M6YBR0"/>
<dbReference type="EMBL" id="PEXI01000084">
    <property type="protein sequence ID" value="PIU24141.1"/>
    <property type="molecule type" value="Genomic_DNA"/>
</dbReference>
<dbReference type="InterPro" id="IPR037914">
    <property type="entry name" value="SpoVT-AbrB_sf"/>
</dbReference>
<dbReference type="Gene3D" id="2.10.260.10">
    <property type="match status" value="1"/>
</dbReference>
<dbReference type="InterPro" id="IPR007159">
    <property type="entry name" value="SpoVT-AbrB_dom"/>
</dbReference>
<evidence type="ECO:0000313" key="2">
    <source>
        <dbReference type="EMBL" id="PIU24141.1"/>
    </source>
</evidence>
<sequence length="74" mass="8592">MIRQFFGSTTMGERGQLVVPIEAREKLKIEKGEKLLVFGVHDKAIVITKLSSFKRLQKEMGKRYQEVEDLLKKI</sequence>
<dbReference type="GO" id="GO:0003677">
    <property type="term" value="F:DNA binding"/>
    <property type="evidence" value="ECO:0007669"/>
    <property type="project" value="InterPro"/>
</dbReference>